<feature type="compositionally biased region" description="Polar residues" evidence="1">
    <location>
        <begin position="632"/>
        <end position="643"/>
    </location>
</feature>
<dbReference type="Gene3D" id="3.40.50.300">
    <property type="entry name" value="P-loop containing nucleotide triphosphate hydrolases"/>
    <property type="match status" value="2"/>
</dbReference>
<accession>A0ABS7YKD3</accession>
<dbReference type="InterPro" id="IPR027417">
    <property type="entry name" value="P-loop_NTPase"/>
</dbReference>
<proteinExistence type="predicted"/>
<keyword evidence="2" id="KW-1133">Transmembrane helix</keyword>
<evidence type="ECO:0000256" key="1">
    <source>
        <dbReference type="SAM" id="MobiDB-lite"/>
    </source>
</evidence>
<keyword evidence="5" id="KW-1185">Reference proteome</keyword>
<dbReference type="Pfam" id="PF12696">
    <property type="entry name" value="TraG-D_C"/>
    <property type="match status" value="1"/>
</dbReference>
<dbReference type="InterPro" id="IPR022458">
    <property type="entry name" value="Conjugative_coupling_TraG/TraD"/>
</dbReference>
<dbReference type="RefSeq" id="WP_225250267.1">
    <property type="nucleotide sequence ID" value="NZ_JAIWIU010000048.1"/>
</dbReference>
<dbReference type="InterPro" id="IPR032689">
    <property type="entry name" value="TraG-D_C"/>
</dbReference>
<feature type="transmembrane region" description="Helical" evidence="2">
    <location>
        <begin position="20"/>
        <end position="43"/>
    </location>
</feature>
<evidence type="ECO:0000259" key="3">
    <source>
        <dbReference type="Pfam" id="PF12696"/>
    </source>
</evidence>
<comment type="caution">
    <text evidence="4">The sequence shown here is derived from an EMBL/GenBank/DDBJ whole genome shotgun (WGS) entry which is preliminary data.</text>
</comment>
<dbReference type="Proteomes" id="UP001199044">
    <property type="component" value="Unassembled WGS sequence"/>
</dbReference>
<gene>
    <name evidence="4" type="primary">traD</name>
    <name evidence="4" type="ORF">LDJ79_08455</name>
</gene>
<evidence type="ECO:0000313" key="4">
    <source>
        <dbReference type="EMBL" id="MCA2016139.1"/>
    </source>
</evidence>
<organism evidence="4 5">
    <name type="scientific">Vibrio tritonius</name>
    <dbReference type="NCBI Taxonomy" id="1435069"/>
    <lineage>
        <taxon>Bacteria</taxon>
        <taxon>Pseudomonadati</taxon>
        <taxon>Pseudomonadota</taxon>
        <taxon>Gammaproteobacteria</taxon>
        <taxon>Vibrionales</taxon>
        <taxon>Vibrionaceae</taxon>
        <taxon>Vibrio</taxon>
    </lineage>
</organism>
<keyword evidence="2" id="KW-0472">Membrane</keyword>
<feature type="domain" description="TraD/TraG TraM recognition site" evidence="3">
    <location>
        <begin position="543"/>
        <end position="682"/>
    </location>
</feature>
<name>A0ABS7YKD3_9VIBR</name>
<evidence type="ECO:0000256" key="2">
    <source>
        <dbReference type="SAM" id="Phobius"/>
    </source>
</evidence>
<protein>
    <submittedName>
        <fullName evidence="4">Conjugative transfer system coupling protein TraD</fullName>
    </submittedName>
</protein>
<dbReference type="NCBIfam" id="TIGR03743">
    <property type="entry name" value="SXT_TraD"/>
    <property type="match status" value="1"/>
</dbReference>
<reference evidence="5" key="1">
    <citation type="submission" date="2023-07" db="EMBL/GenBank/DDBJ databases">
        <title>Molecular identification of indigenous halophilic bacteria isolated from red sea cost, biodegradation of synthetic dyes and assessment of degraded metabolite toxicity.</title>
        <authorList>
            <person name="Chaieb K."/>
            <person name="Altayb H.N."/>
        </authorList>
    </citation>
    <scope>NUCLEOTIDE SEQUENCE [LARGE SCALE GENOMIC DNA]</scope>
    <source>
        <strain evidence="5">K20</strain>
    </source>
</reference>
<keyword evidence="2" id="KW-0812">Transmembrane</keyword>
<dbReference type="EMBL" id="JAIWIU010000048">
    <property type="protein sequence ID" value="MCA2016139.1"/>
    <property type="molecule type" value="Genomic_DNA"/>
</dbReference>
<sequence length="728" mass="82876">MSTLRELDGYLRPKYEWRSIIYCSLFIVINWMYSDWIGIPVMWRCACTVIAIIIMHHRFKTLLFITKYQRALTSMKPFVMEPTDIPWDEKEQYLGEGFEYTDIHAQRKWDAEKKNLKPFYKLSPIFHLFRSIEERARLLSRKRNHDKIRLTIIQRFICTVSLITRKQIWVVLWLKVNNPFPPLPPLGGNTVIHGVGALEEKSLFTSLDERTGHTIIVGQSRVGKTRLMETQIVQDIARRDGVVGVFDPKTDIGLFGRVWTEVKRNNLEADFYCFLLNAPEISVKYNGIASFARVTAAAGRIANQLSSGGGNGNVFKDFAFNFMVMVHGALLEMGDRPNFENTKFYIEHLEDLYNRLGEYLMRRDNPYYEKELADLSKPKFKTNAKGDKVPDKLKIGDMKGRSEKTVIMDKLTTDFYERNPALRHVTFTNLGTVMKQDNQFTSKLTASLIPLLTKLTTGKIKDIISPSYSNLTDNRKTFTWDKIIQRKGVFYCGFSAMQDETVAQATGNQFFADLVAKAGEINVHGVNKGIPDGKSSDIVNIWLHCDEFQSLMGEEFVPLLNRSGSAGIKINAYTQTLSDIEDKLGSAAKAKVVLGNFNNVYMMRVVDEDTANYLIQKIASCDLWGIDPSTSTSDGLAPQSNLSGDGEEEKQPRGFYKTRTQAAVKVEKNEKLITADAILNLPKGQYFAFINGKTLYKIRTPMLVDKNMPIPSAEQLFKEQRILLSQSN</sequence>
<evidence type="ECO:0000313" key="5">
    <source>
        <dbReference type="Proteomes" id="UP001199044"/>
    </source>
</evidence>
<dbReference type="CDD" id="cd01127">
    <property type="entry name" value="TrwB_TraG_TraD_VirD4"/>
    <property type="match status" value="1"/>
</dbReference>
<feature type="region of interest" description="Disordered" evidence="1">
    <location>
        <begin position="632"/>
        <end position="653"/>
    </location>
</feature>
<dbReference type="SUPFAM" id="SSF52540">
    <property type="entry name" value="P-loop containing nucleoside triphosphate hydrolases"/>
    <property type="match status" value="1"/>
</dbReference>